<evidence type="ECO:0000313" key="2">
    <source>
        <dbReference type="Proteomes" id="UP000078540"/>
    </source>
</evidence>
<dbReference type="Proteomes" id="UP000078540">
    <property type="component" value="Unassembled WGS sequence"/>
</dbReference>
<accession>A0A151I6I5</accession>
<protein>
    <submittedName>
        <fullName evidence="1">Uncharacterized protein</fullName>
    </submittedName>
</protein>
<evidence type="ECO:0000313" key="1">
    <source>
        <dbReference type="EMBL" id="KYM92077.1"/>
    </source>
</evidence>
<sequence length="75" mass="8841">MSSFQIEILFLIINKITERLPIMGINKDLIDHKQIRDARHVYIFQETQLGWIIQKPSQITNQGQLSIHIMEHQST</sequence>
<name>A0A151I6I5_9HYME</name>
<dbReference type="EMBL" id="KQ976404">
    <property type="protein sequence ID" value="KYM92077.1"/>
    <property type="molecule type" value="Genomic_DNA"/>
</dbReference>
<gene>
    <name evidence="1" type="ORF">ALC53_01343</name>
</gene>
<reference evidence="1 2" key="1">
    <citation type="submission" date="2015-09" db="EMBL/GenBank/DDBJ databases">
        <title>Atta colombica WGS genome.</title>
        <authorList>
            <person name="Nygaard S."/>
            <person name="Hu H."/>
            <person name="Boomsma J."/>
            <person name="Zhang G."/>
        </authorList>
    </citation>
    <scope>NUCLEOTIDE SEQUENCE [LARGE SCALE GENOMIC DNA]</scope>
    <source>
        <strain evidence="1">Treedump-2</strain>
        <tissue evidence="1">Whole body</tissue>
    </source>
</reference>
<proteinExistence type="predicted"/>
<keyword evidence="2" id="KW-1185">Reference proteome</keyword>
<dbReference type="AlphaFoldDB" id="A0A151I6I5"/>
<organism evidence="1 2">
    <name type="scientific">Atta colombica</name>
    <dbReference type="NCBI Taxonomy" id="520822"/>
    <lineage>
        <taxon>Eukaryota</taxon>
        <taxon>Metazoa</taxon>
        <taxon>Ecdysozoa</taxon>
        <taxon>Arthropoda</taxon>
        <taxon>Hexapoda</taxon>
        <taxon>Insecta</taxon>
        <taxon>Pterygota</taxon>
        <taxon>Neoptera</taxon>
        <taxon>Endopterygota</taxon>
        <taxon>Hymenoptera</taxon>
        <taxon>Apocrita</taxon>
        <taxon>Aculeata</taxon>
        <taxon>Formicoidea</taxon>
        <taxon>Formicidae</taxon>
        <taxon>Myrmicinae</taxon>
        <taxon>Atta</taxon>
    </lineage>
</organism>